<feature type="transmembrane region" description="Helical" evidence="1">
    <location>
        <begin position="128"/>
        <end position="149"/>
    </location>
</feature>
<feature type="transmembrane region" description="Helical" evidence="1">
    <location>
        <begin position="23"/>
        <end position="44"/>
    </location>
</feature>
<keyword evidence="1" id="KW-1133">Transmembrane helix</keyword>
<evidence type="ECO:0000313" key="3">
    <source>
        <dbReference type="Proteomes" id="UP001501591"/>
    </source>
</evidence>
<feature type="transmembrane region" description="Helical" evidence="1">
    <location>
        <begin position="394"/>
        <end position="417"/>
    </location>
</feature>
<reference evidence="3" key="1">
    <citation type="journal article" date="2019" name="Int. J. Syst. Evol. Microbiol.">
        <title>The Global Catalogue of Microorganisms (GCM) 10K type strain sequencing project: providing services to taxonomists for standard genome sequencing and annotation.</title>
        <authorList>
            <consortium name="The Broad Institute Genomics Platform"/>
            <consortium name="The Broad Institute Genome Sequencing Center for Infectious Disease"/>
            <person name="Wu L."/>
            <person name="Ma J."/>
        </authorList>
    </citation>
    <scope>NUCLEOTIDE SEQUENCE [LARGE SCALE GENOMIC DNA]</scope>
    <source>
        <strain evidence="3">JCM 17024</strain>
    </source>
</reference>
<keyword evidence="3" id="KW-1185">Reference proteome</keyword>
<keyword evidence="1" id="KW-0472">Membrane</keyword>
<dbReference type="EMBL" id="BAABCP010000001">
    <property type="protein sequence ID" value="GAA3934713.1"/>
    <property type="molecule type" value="Genomic_DNA"/>
</dbReference>
<protein>
    <submittedName>
        <fullName evidence="2">Exporter of polyketide antibiotics</fullName>
    </submittedName>
</protein>
<sequence length="531" mass="54863">MSTVLAGIRPLLVASLRHDLRGFAPWIAIATALSASSVLVYPWIFPTAEDRAGLSTALRANPALGIVFGPAFDVHTSDGFNAWRSLALAGFLVALGAILTVTKATRGQEDSGQAELLASGVLGRGSRLLAGVGVALIGSVLVGVVSAAVTGLCGGDWPASVLLAATFTATGWMFTGIAGVTAQLGSDARTASSLAVGALGVLFIMRGFAYSVGAPSWTIWINPLGWMTETRPATGNDGWPLLYALALTVVALIIAFVLQARRDFGQGAIAPRPGPARGRVRSTRHLAVTLNRGPILTWTIAFALLGVVFGSFAASIQDLLGKDSAVAAILAAGAATPEALTSAFLVTILSLVGIIAAIPGVQVMVKIRSEEMEDRVEPLLAGAVSRPRFYASNVVLALIVPAVHVLIAGVIIAALAAGADIGAGFGDTVLQAAATIPAVWTITAVSVAVIGARPEVSLAAWVGVFAAFVLTLLGPTFKLWDWVLAISPFWHVPNVTESGADGWGLLWISLVTLFLLLVGFVGFRRRDLATT</sequence>
<feature type="transmembrane region" description="Helical" evidence="1">
    <location>
        <begin position="429"/>
        <end position="451"/>
    </location>
</feature>
<dbReference type="RefSeq" id="WP_344818569.1">
    <property type="nucleotide sequence ID" value="NZ_BAABCP010000001.1"/>
</dbReference>
<name>A0ABP7N1L2_9MICO</name>
<comment type="caution">
    <text evidence="2">The sequence shown here is derived from an EMBL/GenBank/DDBJ whole genome shotgun (WGS) entry which is preliminary data.</text>
</comment>
<gene>
    <name evidence="2" type="ORF">GCM10022383_11420</name>
</gene>
<feature type="transmembrane region" description="Helical" evidence="1">
    <location>
        <begin position="343"/>
        <end position="365"/>
    </location>
</feature>
<evidence type="ECO:0000256" key="1">
    <source>
        <dbReference type="SAM" id="Phobius"/>
    </source>
</evidence>
<feature type="transmembrane region" description="Helical" evidence="1">
    <location>
        <begin position="161"/>
        <end position="182"/>
    </location>
</feature>
<feature type="transmembrane region" description="Helical" evidence="1">
    <location>
        <begin position="240"/>
        <end position="258"/>
    </location>
</feature>
<feature type="transmembrane region" description="Helical" evidence="1">
    <location>
        <begin position="500"/>
        <end position="523"/>
    </location>
</feature>
<organism evidence="2 3">
    <name type="scientific">Microbacterium soli</name>
    <dbReference type="NCBI Taxonomy" id="446075"/>
    <lineage>
        <taxon>Bacteria</taxon>
        <taxon>Bacillati</taxon>
        <taxon>Actinomycetota</taxon>
        <taxon>Actinomycetes</taxon>
        <taxon>Micrococcales</taxon>
        <taxon>Microbacteriaceae</taxon>
        <taxon>Microbacterium</taxon>
    </lineage>
</organism>
<evidence type="ECO:0000313" key="2">
    <source>
        <dbReference type="EMBL" id="GAA3934713.1"/>
    </source>
</evidence>
<keyword evidence="1" id="KW-0812">Transmembrane</keyword>
<proteinExistence type="predicted"/>
<feature type="transmembrane region" description="Helical" evidence="1">
    <location>
        <begin position="458"/>
        <end position="480"/>
    </location>
</feature>
<accession>A0ABP7N1L2</accession>
<feature type="transmembrane region" description="Helical" evidence="1">
    <location>
        <begin position="295"/>
        <end position="316"/>
    </location>
</feature>
<feature type="transmembrane region" description="Helical" evidence="1">
    <location>
        <begin position="194"/>
        <end position="220"/>
    </location>
</feature>
<dbReference type="Proteomes" id="UP001501591">
    <property type="component" value="Unassembled WGS sequence"/>
</dbReference>
<feature type="transmembrane region" description="Helical" evidence="1">
    <location>
        <begin position="82"/>
        <end position="101"/>
    </location>
</feature>